<organism evidence="1 2">
    <name type="scientific">Diphasiastrum complanatum</name>
    <name type="common">Issler's clubmoss</name>
    <name type="synonym">Lycopodium complanatum</name>
    <dbReference type="NCBI Taxonomy" id="34168"/>
    <lineage>
        <taxon>Eukaryota</taxon>
        <taxon>Viridiplantae</taxon>
        <taxon>Streptophyta</taxon>
        <taxon>Embryophyta</taxon>
        <taxon>Tracheophyta</taxon>
        <taxon>Lycopodiopsida</taxon>
        <taxon>Lycopodiales</taxon>
        <taxon>Lycopodiaceae</taxon>
        <taxon>Lycopodioideae</taxon>
        <taxon>Diphasiastrum</taxon>
    </lineage>
</organism>
<accession>A0ACC2B7K3</accession>
<protein>
    <submittedName>
        <fullName evidence="1">Uncharacterized protein</fullName>
    </submittedName>
</protein>
<evidence type="ECO:0000313" key="2">
    <source>
        <dbReference type="Proteomes" id="UP001162992"/>
    </source>
</evidence>
<name>A0ACC2B7K3_DIPCM</name>
<sequence length="147" mass="16445">MGDRGTGDETHQKAGRRVPVKAEQILNLQISFHEFSAGVNSRLKGETKKTETKCQPAHHTMEDNLQEGHQVPKLLRMQLYGIGLGSKDEPSPIVISRLEMVVILTLHHTRTSFLETAMCRELFIVHARKLPVPGLSPLTPKIFCSLL</sequence>
<comment type="caution">
    <text evidence="1">The sequence shown here is derived from an EMBL/GenBank/DDBJ whole genome shotgun (WGS) entry which is preliminary data.</text>
</comment>
<keyword evidence="2" id="KW-1185">Reference proteome</keyword>
<dbReference type="Proteomes" id="UP001162992">
    <property type="component" value="Chromosome 17"/>
</dbReference>
<dbReference type="EMBL" id="CM055108">
    <property type="protein sequence ID" value="KAJ7525753.1"/>
    <property type="molecule type" value="Genomic_DNA"/>
</dbReference>
<proteinExistence type="predicted"/>
<evidence type="ECO:0000313" key="1">
    <source>
        <dbReference type="EMBL" id="KAJ7525753.1"/>
    </source>
</evidence>
<reference evidence="2" key="1">
    <citation type="journal article" date="2024" name="Proc. Natl. Acad. Sci. U.S.A.">
        <title>Extraordinary preservation of gene collinearity over three hundred million years revealed in homosporous lycophytes.</title>
        <authorList>
            <person name="Li C."/>
            <person name="Wickell D."/>
            <person name="Kuo L.Y."/>
            <person name="Chen X."/>
            <person name="Nie B."/>
            <person name="Liao X."/>
            <person name="Peng D."/>
            <person name="Ji J."/>
            <person name="Jenkins J."/>
            <person name="Williams M."/>
            <person name="Shu S."/>
            <person name="Plott C."/>
            <person name="Barry K."/>
            <person name="Rajasekar S."/>
            <person name="Grimwood J."/>
            <person name="Han X."/>
            <person name="Sun S."/>
            <person name="Hou Z."/>
            <person name="He W."/>
            <person name="Dai G."/>
            <person name="Sun C."/>
            <person name="Schmutz J."/>
            <person name="Leebens-Mack J.H."/>
            <person name="Li F.W."/>
            <person name="Wang L."/>
        </authorList>
    </citation>
    <scope>NUCLEOTIDE SEQUENCE [LARGE SCALE GENOMIC DNA]</scope>
    <source>
        <strain evidence="2">cv. PW_Plant_1</strain>
    </source>
</reference>
<gene>
    <name evidence="1" type="ORF">O6H91_17G064300</name>
</gene>